<accession>A0AAV8UP68</accession>
<evidence type="ECO:0000256" key="1">
    <source>
        <dbReference type="SAM" id="MobiDB-lite"/>
    </source>
</evidence>
<feature type="region of interest" description="Disordered" evidence="1">
    <location>
        <begin position="59"/>
        <end position="86"/>
    </location>
</feature>
<sequence>MIVHMSILDAVLTGRLTNLLHLGGVELELEALEIPDYYKKPQEIQSQDQLKDLRDIENRRQRTANPGDVQPGPRRQKRKKYTDRTPSNHCHICSRSSGAVKMAVCANMHVGFCRKVICKLCCDTFNLGVEKYDNNQNWLCTHCQGNCPSRARCFTYNKTNGGRRTSAHTS</sequence>
<proteinExistence type="predicted"/>
<evidence type="ECO:0008006" key="4">
    <source>
        <dbReference type="Google" id="ProtNLM"/>
    </source>
</evidence>
<evidence type="ECO:0000313" key="3">
    <source>
        <dbReference type="Proteomes" id="UP001157974"/>
    </source>
</evidence>
<dbReference type="SUPFAM" id="SSF57903">
    <property type="entry name" value="FYVE/PHD zinc finger"/>
    <property type="match status" value="1"/>
</dbReference>
<dbReference type="InterPro" id="IPR011011">
    <property type="entry name" value="Znf_FYVE_PHD"/>
</dbReference>
<dbReference type="AlphaFoldDB" id="A0AAV8UP68"/>
<gene>
    <name evidence="2" type="ORF">NDN08_000814</name>
</gene>
<protein>
    <recommendedName>
        <fullName evidence="4">Zinc-finger domain-containing protein</fullName>
    </recommendedName>
</protein>
<dbReference type="Proteomes" id="UP001157974">
    <property type="component" value="Unassembled WGS sequence"/>
</dbReference>
<dbReference type="EMBL" id="JAMWBK010000006">
    <property type="protein sequence ID" value="KAJ8904293.1"/>
    <property type="molecule type" value="Genomic_DNA"/>
</dbReference>
<organism evidence="2 3">
    <name type="scientific">Rhodosorus marinus</name>
    <dbReference type="NCBI Taxonomy" id="101924"/>
    <lineage>
        <taxon>Eukaryota</taxon>
        <taxon>Rhodophyta</taxon>
        <taxon>Stylonematophyceae</taxon>
        <taxon>Stylonematales</taxon>
        <taxon>Stylonemataceae</taxon>
        <taxon>Rhodosorus</taxon>
    </lineage>
</organism>
<keyword evidence="3" id="KW-1185">Reference proteome</keyword>
<comment type="caution">
    <text evidence="2">The sequence shown here is derived from an EMBL/GenBank/DDBJ whole genome shotgun (WGS) entry which is preliminary data.</text>
</comment>
<name>A0AAV8UP68_9RHOD</name>
<evidence type="ECO:0000313" key="2">
    <source>
        <dbReference type="EMBL" id="KAJ8904293.1"/>
    </source>
</evidence>
<reference evidence="2 3" key="1">
    <citation type="journal article" date="2023" name="Nat. Commun.">
        <title>Origin of minicircular mitochondrial genomes in red algae.</title>
        <authorList>
            <person name="Lee Y."/>
            <person name="Cho C.H."/>
            <person name="Lee Y.M."/>
            <person name="Park S.I."/>
            <person name="Yang J.H."/>
            <person name="West J.A."/>
            <person name="Bhattacharya D."/>
            <person name="Yoon H.S."/>
        </authorList>
    </citation>
    <scope>NUCLEOTIDE SEQUENCE [LARGE SCALE GENOMIC DNA]</scope>
    <source>
        <strain evidence="2 3">CCMP1338</strain>
        <tissue evidence="2">Whole cell</tissue>
    </source>
</reference>